<name>A0A433LC88_9GAMM</name>
<dbReference type="InterPro" id="IPR037401">
    <property type="entry name" value="SnoaL-like"/>
</dbReference>
<accession>A0A433LC88</accession>
<evidence type="ECO:0000313" key="2">
    <source>
        <dbReference type="EMBL" id="RUR46167.1"/>
    </source>
</evidence>
<protein>
    <submittedName>
        <fullName evidence="2">Nuclear transport factor 2 family protein</fullName>
    </submittedName>
</protein>
<dbReference type="OrthoDB" id="8684708at2"/>
<organism evidence="2 3">
    <name type="scientific">Vreelandella populi</name>
    <dbReference type="NCBI Taxonomy" id="2498858"/>
    <lineage>
        <taxon>Bacteria</taxon>
        <taxon>Pseudomonadati</taxon>
        <taxon>Pseudomonadota</taxon>
        <taxon>Gammaproteobacteria</taxon>
        <taxon>Oceanospirillales</taxon>
        <taxon>Halomonadaceae</taxon>
        <taxon>Vreelandella</taxon>
    </lineage>
</organism>
<proteinExistence type="predicted"/>
<feature type="domain" description="SnoaL-like" evidence="1">
    <location>
        <begin position="10"/>
        <end position="93"/>
    </location>
</feature>
<dbReference type="EMBL" id="RZHD01000005">
    <property type="protein sequence ID" value="RUR46167.1"/>
    <property type="molecule type" value="Genomic_DNA"/>
</dbReference>
<dbReference type="Gene3D" id="3.10.450.50">
    <property type="match status" value="1"/>
</dbReference>
<dbReference type="RefSeq" id="WP_126950289.1">
    <property type="nucleotide sequence ID" value="NZ_RZHD01000005.1"/>
</dbReference>
<sequence>MNLSLPESIATYFEISNGGDDTHLVDCFTQDARVFDEEETHQGHTAIQSWLRAARRKFEYRVTPASVDQQGSTVMVATTVTGNFPGSPVQLDQTFQLAGEQIQSLEIH</sequence>
<comment type="caution">
    <text evidence="2">The sequence shown here is derived from an EMBL/GenBank/DDBJ whole genome shotgun (WGS) entry which is preliminary data.</text>
</comment>
<evidence type="ECO:0000259" key="1">
    <source>
        <dbReference type="Pfam" id="PF12680"/>
    </source>
</evidence>
<evidence type="ECO:0000313" key="3">
    <source>
        <dbReference type="Proteomes" id="UP000286912"/>
    </source>
</evidence>
<dbReference type="Pfam" id="PF12680">
    <property type="entry name" value="SnoaL_2"/>
    <property type="match status" value="1"/>
</dbReference>
<dbReference type="AlphaFoldDB" id="A0A433LC88"/>
<keyword evidence="3" id="KW-1185">Reference proteome</keyword>
<gene>
    <name evidence="2" type="ORF">ELY37_09260</name>
</gene>
<dbReference type="InterPro" id="IPR032710">
    <property type="entry name" value="NTF2-like_dom_sf"/>
</dbReference>
<dbReference type="SUPFAM" id="SSF54427">
    <property type="entry name" value="NTF2-like"/>
    <property type="match status" value="1"/>
</dbReference>
<reference evidence="2 3" key="1">
    <citation type="submission" date="2018-12" db="EMBL/GenBank/DDBJ databases">
        <title>three novel Halomonas strain isolated from plants.</title>
        <authorList>
            <person name="Sun C."/>
        </authorList>
    </citation>
    <scope>NUCLEOTIDE SEQUENCE [LARGE SCALE GENOMIC DNA]</scope>
    <source>
        <strain evidence="2 3">RC</strain>
    </source>
</reference>
<dbReference type="Proteomes" id="UP000286912">
    <property type="component" value="Unassembled WGS sequence"/>
</dbReference>